<organism evidence="1">
    <name type="scientific">Cacopsylla melanoneura</name>
    <dbReference type="NCBI Taxonomy" id="428564"/>
    <lineage>
        <taxon>Eukaryota</taxon>
        <taxon>Metazoa</taxon>
        <taxon>Ecdysozoa</taxon>
        <taxon>Arthropoda</taxon>
        <taxon>Hexapoda</taxon>
        <taxon>Insecta</taxon>
        <taxon>Pterygota</taxon>
        <taxon>Neoptera</taxon>
        <taxon>Paraneoptera</taxon>
        <taxon>Hemiptera</taxon>
        <taxon>Sternorrhyncha</taxon>
        <taxon>Psylloidea</taxon>
        <taxon>Psyllidae</taxon>
        <taxon>Psyllinae</taxon>
        <taxon>Cacopsylla</taxon>
    </lineage>
</organism>
<sequence length="112" mass="12905">MFFFSLNRRFIFKVNNCLGSVNATVKRIPQVLALPLIKLFILIIINDNNKNNIVLQNTTYEKALDNMRKHWNHSVYETVMGRESIFNLSPKITVPQSSVNFKSIGPVKVPQK</sequence>
<dbReference type="AlphaFoldDB" id="A0A8D8YE19"/>
<protein>
    <submittedName>
        <fullName evidence="1">Uncharacterized protein</fullName>
    </submittedName>
</protein>
<dbReference type="EMBL" id="HBUF01372520">
    <property type="protein sequence ID" value="CAG6726856.1"/>
    <property type="molecule type" value="Transcribed_RNA"/>
</dbReference>
<reference evidence="1" key="1">
    <citation type="submission" date="2021-05" db="EMBL/GenBank/DDBJ databases">
        <authorList>
            <person name="Alioto T."/>
            <person name="Alioto T."/>
            <person name="Gomez Garrido J."/>
        </authorList>
    </citation>
    <scope>NUCLEOTIDE SEQUENCE</scope>
</reference>
<evidence type="ECO:0000313" key="1">
    <source>
        <dbReference type="EMBL" id="CAG6726856.1"/>
    </source>
</evidence>
<accession>A0A8D8YE19</accession>
<proteinExistence type="predicted"/>
<name>A0A8D8YE19_9HEMI</name>